<feature type="transmembrane region" description="Helical" evidence="1">
    <location>
        <begin position="81"/>
        <end position="102"/>
    </location>
</feature>
<feature type="transmembrane region" description="Helical" evidence="1">
    <location>
        <begin position="152"/>
        <end position="170"/>
    </location>
</feature>
<protein>
    <submittedName>
        <fullName evidence="2">TIGR02587 family membrane protein</fullName>
    </submittedName>
</protein>
<keyword evidence="1" id="KW-0472">Membrane</keyword>
<evidence type="ECO:0000313" key="2">
    <source>
        <dbReference type="EMBL" id="URI15136.1"/>
    </source>
</evidence>
<dbReference type="RefSeq" id="WP_250201878.1">
    <property type="nucleotide sequence ID" value="NZ_CP097649.1"/>
</dbReference>
<feature type="transmembrane region" description="Helical" evidence="1">
    <location>
        <begin position="219"/>
        <end position="242"/>
    </location>
</feature>
<dbReference type="Pfam" id="PF09622">
    <property type="entry name" value="DUF2391"/>
    <property type="match status" value="1"/>
</dbReference>
<evidence type="ECO:0000256" key="1">
    <source>
        <dbReference type="SAM" id="Phobius"/>
    </source>
</evidence>
<name>A0ABY4SN44_9CAUL</name>
<evidence type="ECO:0000313" key="3">
    <source>
        <dbReference type="Proteomes" id="UP001055429"/>
    </source>
</evidence>
<feature type="transmembrane region" description="Helical" evidence="1">
    <location>
        <begin position="254"/>
        <end position="274"/>
    </location>
</feature>
<feature type="transmembrane region" description="Helical" evidence="1">
    <location>
        <begin position="49"/>
        <end position="69"/>
    </location>
</feature>
<keyword evidence="1" id="KW-1133">Transmembrane helix</keyword>
<dbReference type="InterPro" id="IPR013416">
    <property type="entry name" value="CHP02587_IM"/>
</dbReference>
<feature type="transmembrane region" description="Helical" evidence="1">
    <location>
        <begin position="20"/>
        <end position="37"/>
    </location>
</feature>
<dbReference type="EMBL" id="CP097649">
    <property type="protein sequence ID" value="URI15136.1"/>
    <property type="molecule type" value="Genomic_DNA"/>
</dbReference>
<keyword evidence="3" id="KW-1185">Reference proteome</keyword>
<dbReference type="InterPro" id="IPR024464">
    <property type="entry name" value="DUF2391"/>
</dbReference>
<organism evidence="2 3">
    <name type="scientific">Brevundimonas albigilva</name>
    <dbReference type="NCBI Taxonomy" id="1312364"/>
    <lineage>
        <taxon>Bacteria</taxon>
        <taxon>Pseudomonadati</taxon>
        <taxon>Pseudomonadota</taxon>
        <taxon>Alphaproteobacteria</taxon>
        <taxon>Caulobacterales</taxon>
        <taxon>Caulobacteraceae</taxon>
        <taxon>Brevundimonas</taxon>
    </lineage>
</organism>
<keyword evidence="1" id="KW-0812">Transmembrane</keyword>
<feature type="transmembrane region" description="Helical" evidence="1">
    <location>
        <begin position="114"/>
        <end position="132"/>
    </location>
</feature>
<reference evidence="2" key="1">
    <citation type="submission" date="2022-05" db="EMBL/GenBank/DDBJ databases">
        <title>Brevundimonas albigilva TT17 genome sequence.</title>
        <authorList>
            <person name="Lee K."/>
            <person name="Son H."/>
        </authorList>
    </citation>
    <scope>NUCLEOTIDE SEQUENCE</scope>
    <source>
        <strain evidence="2">TT17</strain>
    </source>
</reference>
<dbReference type="Proteomes" id="UP001055429">
    <property type="component" value="Chromosome"/>
</dbReference>
<sequence>MTAARPFDLRRESAYLRDLGRAFGGALLFNVPLLMTMEMWEQGVTMDRWRLLAFILSGLPLLYGLAYYAGFSKRRGLRNDLLDTAVALAVGFVTASVLLVMFGVVDWNAPPREALGMVALQAIPGGMGALLARRQLAGGGGDDGDEDQASYVGELFLMAAGALFFALNVAPTEEVILIAYKATPWHALALIVASVALMHVIVFEAGFAGQEEAEHPLKAFAHFTLPGYAIALGISLFVLFLFGRVEGHSLEGLTQTVIVLGFPAAVGAAAARLLV</sequence>
<feature type="transmembrane region" description="Helical" evidence="1">
    <location>
        <begin position="185"/>
        <end position="207"/>
    </location>
</feature>
<accession>A0ABY4SN44</accession>
<proteinExistence type="predicted"/>
<gene>
    <name evidence="2" type="ORF">M8231_15290</name>
</gene>
<dbReference type="NCBIfam" id="TIGR02587">
    <property type="entry name" value="TIGR02587 family membrane protein"/>
    <property type="match status" value="1"/>
</dbReference>